<evidence type="ECO:0000313" key="1">
    <source>
        <dbReference type="EMBL" id="KAA1241603.1"/>
    </source>
</evidence>
<gene>
    <name evidence="1" type="ORF">F0Q45_26425</name>
</gene>
<proteinExistence type="predicted"/>
<organism evidence="1 2">
    <name type="scientific">Mycobacterium simiae</name>
    <name type="common">Mycobacterium habana</name>
    <dbReference type="NCBI Taxonomy" id="1784"/>
    <lineage>
        <taxon>Bacteria</taxon>
        <taxon>Bacillati</taxon>
        <taxon>Actinomycetota</taxon>
        <taxon>Actinomycetes</taxon>
        <taxon>Mycobacteriales</taxon>
        <taxon>Mycobacteriaceae</taxon>
        <taxon>Mycobacterium</taxon>
        <taxon>Mycobacterium simiae complex</taxon>
    </lineage>
</organism>
<name>A0A5B1B2C1_MYCSI</name>
<sequence>MFPFGHDPDHPEHPLSDDQARAQVIEPAKQIVKIAELQDVSGGFGWESCNDQGDPPYRGRVGVAFGVPAGVDQRAYFEQIAATMVAHGWSAGAPPGQHLFGTTIHKDGVTAIIGIDPGWREGGAIDLFGECRNMNNHRTDSNAVSINDQLRGQ</sequence>
<protein>
    <recommendedName>
        <fullName evidence="3">Lipoprotein LppJ</fullName>
    </recommendedName>
</protein>
<keyword evidence="2" id="KW-1185">Reference proteome</keyword>
<dbReference type="OrthoDB" id="4743914at2"/>
<comment type="caution">
    <text evidence="1">The sequence shown here is derived from an EMBL/GenBank/DDBJ whole genome shotgun (WGS) entry which is preliminary data.</text>
</comment>
<reference evidence="1 2" key="1">
    <citation type="submission" date="2019-09" db="EMBL/GenBank/DDBJ databases">
        <title>Report of infection by Mycobacterium simiae a patient suffering from pulmonary tuberculosis.</title>
        <authorList>
            <person name="Mohanty P.S."/>
            <person name="Bansal A.K."/>
            <person name="Singh H."/>
            <person name="Sharma S."/>
            <person name="Patil S.A."/>
            <person name="Upadhaya P."/>
            <person name="Singh P.K."/>
            <person name="Kumar D."/>
            <person name="Kumar S."/>
            <person name="Singh R.K."/>
            <person name="Chaudhary B."/>
        </authorList>
    </citation>
    <scope>NUCLEOTIDE SEQUENCE [LARGE SCALE GENOMIC DNA]</scope>
    <source>
        <strain evidence="1 2">JAL-560-SIM</strain>
    </source>
</reference>
<evidence type="ECO:0008006" key="3">
    <source>
        <dbReference type="Google" id="ProtNLM"/>
    </source>
</evidence>
<dbReference type="AlphaFoldDB" id="A0A5B1B2C1"/>
<dbReference type="Proteomes" id="UP000324701">
    <property type="component" value="Unassembled WGS sequence"/>
</dbReference>
<evidence type="ECO:0000313" key="2">
    <source>
        <dbReference type="Proteomes" id="UP000324701"/>
    </source>
</evidence>
<accession>A0A5B1B2C1</accession>
<dbReference type="EMBL" id="VTZN01000462">
    <property type="protein sequence ID" value="KAA1241603.1"/>
    <property type="molecule type" value="Genomic_DNA"/>
</dbReference>